<keyword evidence="1" id="KW-0812">Transmembrane</keyword>
<dbReference type="AlphaFoldDB" id="A0AA39ZYS0"/>
<keyword evidence="1" id="KW-0472">Membrane</keyword>
<feature type="non-terminal residue" evidence="2">
    <location>
        <position position="201"/>
    </location>
</feature>
<gene>
    <name evidence="2" type="ORF">B0T26DRAFT_788486</name>
</gene>
<dbReference type="EMBL" id="JAUIRO010000007">
    <property type="protein sequence ID" value="KAK0706094.1"/>
    <property type="molecule type" value="Genomic_DNA"/>
</dbReference>
<comment type="caution">
    <text evidence="2">The sequence shown here is derived from an EMBL/GenBank/DDBJ whole genome shotgun (WGS) entry which is preliminary data.</text>
</comment>
<evidence type="ECO:0000313" key="3">
    <source>
        <dbReference type="Proteomes" id="UP001172101"/>
    </source>
</evidence>
<proteinExistence type="predicted"/>
<sequence>SDEEFFQALRATYCQMRGWFRRLFSFRVYHHCEFAHVERIGVDAYVPSDLRPSFPDPSDAAYAFAPKPPKPVPPINAHEFKRRFYACPRLDPHIRYLPGSGHTCARYTGVSGALGRIPKRDAPLSTRAPDREVVWGLVAVECPSLARVFAYHVLALAGPFAFWVVWQTKLGHGDDWQNASIPFAVVCVLLSMFWFPLLQKS</sequence>
<name>A0AA39ZYS0_9PEZI</name>
<evidence type="ECO:0000256" key="1">
    <source>
        <dbReference type="SAM" id="Phobius"/>
    </source>
</evidence>
<dbReference type="Proteomes" id="UP001172101">
    <property type="component" value="Unassembled WGS sequence"/>
</dbReference>
<accession>A0AA39ZYS0</accession>
<dbReference type="GeneID" id="85330092"/>
<keyword evidence="3" id="KW-1185">Reference proteome</keyword>
<protein>
    <submittedName>
        <fullName evidence="2">Uncharacterized protein</fullName>
    </submittedName>
</protein>
<dbReference type="RefSeq" id="XP_060291188.1">
    <property type="nucleotide sequence ID" value="XM_060446822.1"/>
</dbReference>
<feature type="transmembrane region" description="Helical" evidence="1">
    <location>
        <begin position="148"/>
        <end position="166"/>
    </location>
</feature>
<organism evidence="2 3">
    <name type="scientific">Lasiosphaeria miniovina</name>
    <dbReference type="NCBI Taxonomy" id="1954250"/>
    <lineage>
        <taxon>Eukaryota</taxon>
        <taxon>Fungi</taxon>
        <taxon>Dikarya</taxon>
        <taxon>Ascomycota</taxon>
        <taxon>Pezizomycotina</taxon>
        <taxon>Sordariomycetes</taxon>
        <taxon>Sordariomycetidae</taxon>
        <taxon>Sordariales</taxon>
        <taxon>Lasiosphaeriaceae</taxon>
        <taxon>Lasiosphaeria</taxon>
    </lineage>
</organism>
<reference evidence="2" key="1">
    <citation type="submission" date="2023-06" db="EMBL/GenBank/DDBJ databases">
        <title>Genome-scale phylogeny and comparative genomics of the fungal order Sordariales.</title>
        <authorList>
            <consortium name="Lawrence Berkeley National Laboratory"/>
            <person name="Hensen N."/>
            <person name="Bonometti L."/>
            <person name="Westerberg I."/>
            <person name="Brannstrom I.O."/>
            <person name="Guillou S."/>
            <person name="Cros-Aarteil S."/>
            <person name="Calhoun S."/>
            <person name="Haridas S."/>
            <person name="Kuo A."/>
            <person name="Mondo S."/>
            <person name="Pangilinan J."/>
            <person name="Riley R."/>
            <person name="LaButti K."/>
            <person name="Andreopoulos B."/>
            <person name="Lipzen A."/>
            <person name="Chen C."/>
            <person name="Yanf M."/>
            <person name="Daum C."/>
            <person name="Ng V."/>
            <person name="Clum A."/>
            <person name="Steindorff A."/>
            <person name="Ohm R."/>
            <person name="Martin F."/>
            <person name="Silar P."/>
            <person name="Natvig D."/>
            <person name="Lalanne C."/>
            <person name="Gautier V."/>
            <person name="Ament-velasquez S.L."/>
            <person name="Kruys A."/>
            <person name="Hutchinson M.I."/>
            <person name="Powell A.J."/>
            <person name="Barry K."/>
            <person name="Miller A.N."/>
            <person name="Grigoriev I.V."/>
            <person name="Debuchy R."/>
            <person name="Gladieux P."/>
            <person name="Thoren M.H."/>
            <person name="Johannesson H."/>
        </authorList>
    </citation>
    <scope>NUCLEOTIDE SEQUENCE</scope>
    <source>
        <strain evidence="2">SMH2392-1A</strain>
    </source>
</reference>
<evidence type="ECO:0000313" key="2">
    <source>
        <dbReference type="EMBL" id="KAK0706094.1"/>
    </source>
</evidence>
<feature type="transmembrane region" description="Helical" evidence="1">
    <location>
        <begin position="178"/>
        <end position="198"/>
    </location>
</feature>
<keyword evidence="1" id="KW-1133">Transmembrane helix</keyword>